<proteinExistence type="inferred from homology"/>
<evidence type="ECO:0000256" key="1">
    <source>
        <dbReference type="ARBA" id="ARBA00008791"/>
    </source>
</evidence>
<evidence type="ECO:0000313" key="3">
    <source>
        <dbReference type="EMBL" id="ADV82715.1"/>
    </source>
</evidence>
<dbReference type="PANTHER" id="PTHR46268">
    <property type="entry name" value="STRESS RESPONSE PROTEIN NHAX"/>
    <property type="match status" value="1"/>
</dbReference>
<dbReference type="HOGENOM" id="CLU_918074_0_0_0"/>
<dbReference type="eggNOG" id="COG0589">
    <property type="taxonomic scope" value="Bacteria"/>
</dbReference>
<dbReference type="InterPro" id="IPR014729">
    <property type="entry name" value="Rossmann-like_a/b/a_fold"/>
</dbReference>
<dbReference type="SUPFAM" id="SSF52402">
    <property type="entry name" value="Adenine nucleotide alpha hydrolases-like"/>
    <property type="match status" value="2"/>
</dbReference>
<dbReference type="AlphaFoldDB" id="E8V6H6"/>
<evidence type="ECO:0000313" key="4">
    <source>
        <dbReference type="Proteomes" id="UP000006844"/>
    </source>
</evidence>
<dbReference type="InterPro" id="IPR006016">
    <property type="entry name" value="UspA"/>
</dbReference>
<dbReference type="Gene3D" id="3.40.50.620">
    <property type="entry name" value="HUPs"/>
    <property type="match status" value="2"/>
</dbReference>
<reference evidence="3 4" key="1">
    <citation type="journal article" date="2012" name="Stand. Genomic Sci.">
        <title>Complete genome sequence of Terriglobus saanensis type strain SP1PR4(T), an Acidobacteria from tundra soil.</title>
        <authorList>
            <person name="Rawat S.R."/>
            <person name="Mannisto M.K."/>
            <person name="Starovoytov V."/>
            <person name="Goodwin L."/>
            <person name="Nolan M."/>
            <person name="Hauser L."/>
            <person name="Land M."/>
            <person name="Davenport K.W."/>
            <person name="Woyke T."/>
            <person name="Haggblom M.M."/>
        </authorList>
    </citation>
    <scope>NUCLEOTIDE SEQUENCE</scope>
    <source>
        <strain evidence="4">ATCC BAA-1853 / DSM 23119 / SP1PR4</strain>
    </source>
</reference>
<dbReference type="EMBL" id="CP002467">
    <property type="protein sequence ID" value="ADV82715.1"/>
    <property type="molecule type" value="Genomic_DNA"/>
</dbReference>
<organism evidence="3 4">
    <name type="scientific">Terriglobus saanensis (strain ATCC BAA-1853 / DSM 23119 / SP1PR4)</name>
    <dbReference type="NCBI Taxonomy" id="401053"/>
    <lineage>
        <taxon>Bacteria</taxon>
        <taxon>Pseudomonadati</taxon>
        <taxon>Acidobacteriota</taxon>
        <taxon>Terriglobia</taxon>
        <taxon>Terriglobales</taxon>
        <taxon>Acidobacteriaceae</taxon>
        <taxon>Terriglobus</taxon>
    </lineage>
</organism>
<keyword evidence="4" id="KW-1185">Reference proteome</keyword>
<name>E8V6H6_TERSS</name>
<dbReference type="STRING" id="401053.AciPR4_1909"/>
<accession>E8V6H6</accession>
<dbReference type="Proteomes" id="UP000006844">
    <property type="component" value="Chromosome"/>
</dbReference>
<feature type="domain" description="UspA" evidence="2">
    <location>
        <begin position="12"/>
        <end position="149"/>
    </location>
</feature>
<comment type="similarity">
    <text evidence="1">Belongs to the universal stress protein A family.</text>
</comment>
<evidence type="ECO:0000259" key="2">
    <source>
        <dbReference type="Pfam" id="PF00582"/>
    </source>
</evidence>
<sequence length="303" mass="33797">MSDREEWLRKQFHNVLLATDFHQNSKLALRYAAELVHRFGGKLTVLNAFEFGPYSQTVEVLDHVPSMERRNAKELLNEFTLGAGPLDVLTEQIVVEGLVPSAIIKALYEFDVNLLVIGTEGMHRGFDHLLLGSNTEALMLGSHRPTLTVGPRVPERLEHETFQKIIYISDFSVASTAAATFANLLEQAFQTTTEVYQLVSKAALKDAERLANTAAQYCDMLRFADPDLPMEWFDPEFQLSRILPEADLIAKVSEPSNLIVLGVQPASFIQRHLHTSLAYRLLANAASPVLTIPAETARQARKG</sequence>
<dbReference type="PANTHER" id="PTHR46268:SF22">
    <property type="entry name" value="SENSOR PROTEIN KDPD-RELATED"/>
    <property type="match status" value="1"/>
</dbReference>
<protein>
    <submittedName>
        <fullName evidence="3">UspA domain-containing protein</fullName>
    </submittedName>
</protein>
<dbReference type="CDD" id="cd00293">
    <property type="entry name" value="USP-like"/>
    <property type="match status" value="1"/>
</dbReference>
<dbReference type="RefSeq" id="WP_013568448.1">
    <property type="nucleotide sequence ID" value="NC_014963.1"/>
</dbReference>
<dbReference type="Pfam" id="PF00582">
    <property type="entry name" value="Usp"/>
    <property type="match status" value="1"/>
</dbReference>
<gene>
    <name evidence="3" type="ordered locus">AciPR4_1909</name>
</gene>
<dbReference type="KEGG" id="tsa:AciPR4_1909"/>